<sequence>MKPEEEAKLSSALESYNKSLLDKLSEQTKATTKVYDELKKFNERIDKEKKEQEELKQKKQEEEQTDKKGTEAILEELQNLSKVTAENGKQTETDEKIAQLVTKIEKDYEVYQFQSKVIIFFGIIVIPGIALFLFLNHLLKQFIF</sequence>
<gene>
    <name evidence="3" type="ORF">SORDD25_01729</name>
</gene>
<evidence type="ECO:0000256" key="1">
    <source>
        <dbReference type="SAM" id="MobiDB-lite"/>
    </source>
</evidence>
<keyword evidence="2" id="KW-0472">Membrane</keyword>
<proteinExistence type="predicted"/>
<dbReference type="PATRIC" id="fig|1303.86.peg.4"/>
<evidence type="ECO:0000313" key="3">
    <source>
        <dbReference type="EMBL" id="KXU06872.1"/>
    </source>
</evidence>
<keyword evidence="2" id="KW-0812">Transmembrane</keyword>
<feature type="region of interest" description="Disordered" evidence="1">
    <location>
        <begin position="50"/>
        <end position="70"/>
    </location>
</feature>
<keyword evidence="2" id="KW-1133">Transmembrane helix</keyword>
<protein>
    <submittedName>
        <fullName evidence="3">Uncharacterized protein</fullName>
    </submittedName>
</protein>
<evidence type="ECO:0000256" key="2">
    <source>
        <dbReference type="SAM" id="Phobius"/>
    </source>
</evidence>
<geneLocation type="plasmid" evidence="3 4">
    <name>unnamed</name>
</geneLocation>
<evidence type="ECO:0000313" key="4">
    <source>
        <dbReference type="Proteomes" id="UP000071369"/>
    </source>
</evidence>
<organism evidence="3 4">
    <name type="scientific">Streptococcus oralis</name>
    <dbReference type="NCBI Taxonomy" id="1303"/>
    <lineage>
        <taxon>Bacteria</taxon>
        <taxon>Bacillati</taxon>
        <taxon>Bacillota</taxon>
        <taxon>Bacilli</taxon>
        <taxon>Lactobacillales</taxon>
        <taxon>Streptococcaceae</taxon>
        <taxon>Streptococcus</taxon>
    </lineage>
</organism>
<dbReference type="Proteomes" id="UP000071369">
    <property type="component" value="Plasmid unnamed"/>
</dbReference>
<comment type="caution">
    <text evidence="3">The sequence shown here is derived from an EMBL/GenBank/DDBJ whole genome shotgun (WGS) entry which is preliminary data.</text>
</comment>
<feature type="transmembrane region" description="Helical" evidence="2">
    <location>
        <begin position="117"/>
        <end position="139"/>
    </location>
</feature>
<name>A0A139QWF3_STROR</name>
<dbReference type="RefSeq" id="WP_061852159.1">
    <property type="nucleotide sequence ID" value="NZ_CM003838.1"/>
</dbReference>
<accession>A0A139QWF3</accession>
<dbReference type="EMBL" id="LQZC01000020">
    <property type="protein sequence ID" value="KXU06872.1"/>
    <property type="molecule type" value="Genomic_DNA"/>
</dbReference>
<reference evidence="3 4" key="1">
    <citation type="submission" date="2016-01" db="EMBL/GenBank/DDBJ databases">
        <title>Highly variable Streptococcus oralis are common among viridans streptococci isolated from primates.</title>
        <authorList>
            <person name="Denapaite D."/>
            <person name="Rieger M."/>
            <person name="Koendgen S."/>
            <person name="Brueckner R."/>
            <person name="Ochigava I."/>
            <person name="Kappeler P."/>
            <person name="Maetz-Rensing K."/>
            <person name="Leendertz F."/>
            <person name="Hakenbeck R."/>
        </authorList>
    </citation>
    <scope>NUCLEOTIDE SEQUENCE [LARGE SCALE GENOMIC DNA]</scope>
    <source>
        <strain evidence="3 4">DD25</strain>
        <plasmid evidence="4">Plasmid unnamed</plasmid>
    </source>
</reference>
<dbReference type="AlphaFoldDB" id="A0A139QWF3"/>
<keyword evidence="3" id="KW-0614">Plasmid</keyword>